<dbReference type="EMBL" id="SGPL01000050">
    <property type="protein sequence ID" value="THH19272.1"/>
    <property type="molecule type" value="Genomic_DNA"/>
</dbReference>
<dbReference type="PANTHER" id="PTHR42748">
    <property type="entry name" value="NITROGEN METABOLITE REPRESSION PROTEIN NMRA FAMILY MEMBER"/>
    <property type="match status" value="1"/>
</dbReference>
<organism evidence="4 5">
    <name type="scientific">Bondarzewia mesenterica</name>
    <dbReference type="NCBI Taxonomy" id="1095465"/>
    <lineage>
        <taxon>Eukaryota</taxon>
        <taxon>Fungi</taxon>
        <taxon>Dikarya</taxon>
        <taxon>Basidiomycota</taxon>
        <taxon>Agaricomycotina</taxon>
        <taxon>Agaricomycetes</taxon>
        <taxon>Russulales</taxon>
        <taxon>Bondarzewiaceae</taxon>
        <taxon>Bondarzewia</taxon>
    </lineage>
</organism>
<proteinExistence type="inferred from homology"/>
<dbReference type="Proteomes" id="UP000310158">
    <property type="component" value="Unassembled WGS sequence"/>
</dbReference>
<dbReference type="OrthoDB" id="300709at2759"/>
<dbReference type="SUPFAM" id="SSF51735">
    <property type="entry name" value="NAD(P)-binding Rossmann-fold domains"/>
    <property type="match status" value="1"/>
</dbReference>
<dbReference type="PANTHER" id="PTHR42748:SF14">
    <property type="entry name" value="SNOAL-LIKE DOMAIN-CONTAINING PROTEIN"/>
    <property type="match status" value="1"/>
</dbReference>
<evidence type="ECO:0000256" key="2">
    <source>
        <dbReference type="ARBA" id="ARBA00022857"/>
    </source>
</evidence>
<dbReference type="InterPro" id="IPR051164">
    <property type="entry name" value="NmrA-like_oxidored"/>
</dbReference>
<dbReference type="Gene3D" id="3.90.25.10">
    <property type="entry name" value="UDP-galactose 4-epimerase, domain 1"/>
    <property type="match status" value="1"/>
</dbReference>
<reference evidence="4 5" key="1">
    <citation type="submission" date="2019-02" db="EMBL/GenBank/DDBJ databases">
        <title>Genome sequencing of the rare red list fungi Bondarzewia mesenterica.</title>
        <authorList>
            <person name="Buettner E."/>
            <person name="Kellner H."/>
        </authorList>
    </citation>
    <scope>NUCLEOTIDE SEQUENCE [LARGE SCALE GENOMIC DNA]</scope>
    <source>
        <strain evidence="4 5">DSM 108281</strain>
    </source>
</reference>
<feature type="domain" description="NmrA-like" evidence="3">
    <location>
        <begin position="31"/>
        <end position="284"/>
    </location>
</feature>
<keyword evidence="5" id="KW-1185">Reference proteome</keyword>
<accession>A0A4S4M2H4</accession>
<protein>
    <recommendedName>
        <fullName evidence="3">NmrA-like domain-containing protein</fullName>
    </recommendedName>
</protein>
<evidence type="ECO:0000256" key="1">
    <source>
        <dbReference type="ARBA" id="ARBA00006328"/>
    </source>
</evidence>
<dbReference type="Gene3D" id="3.40.50.720">
    <property type="entry name" value="NAD(P)-binding Rossmann-like Domain"/>
    <property type="match status" value="1"/>
</dbReference>
<comment type="caution">
    <text evidence="4">The sequence shown here is derived from an EMBL/GenBank/DDBJ whole genome shotgun (WGS) entry which is preliminary data.</text>
</comment>
<dbReference type="CDD" id="cd05251">
    <property type="entry name" value="NmrA_like_SDR_a"/>
    <property type="match status" value="1"/>
</dbReference>
<dbReference type="Pfam" id="PF05368">
    <property type="entry name" value="NmrA"/>
    <property type="match status" value="1"/>
</dbReference>
<keyword evidence="2" id="KW-0521">NADP</keyword>
<dbReference type="InterPro" id="IPR036291">
    <property type="entry name" value="NAD(P)-bd_dom_sf"/>
</dbReference>
<name>A0A4S4M2H4_9AGAM</name>
<dbReference type="InterPro" id="IPR008030">
    <property type="entry name" value="NmrA-like"/>
</dbReference>
<gene>
    <name evidence="4" type="ORF">EW146_g1845</name>
</gene>
<evidence type="ECO:0000313" key="5">
    <source>
        <dbReference type="Proteomes" id="UP000310158"/>
    </source>
</evidence>
<dbReference type="GO" id="GO:0005634">
    <property type="term" value="C:nucleus"/>
    <property type="evidence" value="ECO:0007669"/>
    <property type="project" value="TreeGrafter"/>
</dbReference>
<comment type="similarity">
    <text evidence="1">Belongs to the NmrA-type oxidoreductase family.</text>
</comment>
<dbReference type="AlphaFoldDB" id="A0A4S4M2H4"/>
<evidence type="ECO:0000313" key="4">
    <source>
        <dbReference type="EMBL" id="THH19272.1"/>
    </source>
</evidence>
<sequence>MGRNDSLFCVSGILWKRKCLPILSSSSSSSGATGAQGLAVIDKLLAPASDGSPSPYAVRALTRDPESRRSRELKAKGVEVVKGAFDDFPSVAAALKDVYGAWINTDGFTVGEEKETYAGIRIFELAKQAGVRHYVWSNLEYISKKTGYNPLYRCEHYDGKGRVADWLQAQPSVVSDTELSWSMVTTGPYMDMLNIYMLGPLHQREDGTYVFASPVGSGHVPMIALSDLGFFARYTFDHRELTSGKDLEIASEMVDWAHLVKTFVRVTGQKAVYVPQSIDEWFENFTNTDMPVAGERVKGDGSTTWKQNFSAWWALYRDDIITRDMEWVRKINPGGYTLETWMKENKYTGDWKPLLKNMEDGKVLGLNKEKVSTL</sequence>
<evidence type="ECO:0000259" key="3">
    <source>
        <dbReference type="Pfam" id="PF05368"/>
    </source>
</evidence>